<keyword evidence="7" id="KW-1185">Reference proteome</keyword>
<evidence type="ECO:0000259" key="5">
    <source>
        <dbReference type="Pfam" id="PF26002"/>
    </source>
</evidence>
<sequence length="125" mass="14145">MQEGQTVKAGQELFYVLPEGAGFEGEMYVGQYNFGKVRRGQEVIVKFAGYPYQEFGTVSGRIASISDIPKDTAYLVKVQFPKGLVTSSQKKISFRNGMTATGEIVTEDLKLIERLFYDFRKVLRR</sequence>
<keyword evidence="2" id="KW-0812">Transmembrane</keyword>
<dbReference type="AlphaFoldDB" id="A0A344THI0"/>
<evidence type="ECO:0000313" key="7">
    <source>
        <dbReference type="Proteomes" id="UP000251993"/>
    </source>
</evidence>
<dbReference type="KEGG" id="run:DR864_10315"/>
<dbReference type="OrthoDB" id="7057889at2"/>
<dbReference type="GO" id="GO:0016020">
    <property type="term" value="C:membrane"/>
    <property type="evidence" value="ECO:0007669"/>
    <property type="project" value="UniProtKB-SubCell"/>
</dbReference>
<dbReference type="Pfam" id="PF26002">
    <property type="entry name" value="Beta-barrel_AprE"/>
    <property type="match status" value="1"/>
</dbReference>
<dbReference type="Proteomes" id="UP000251993">
    <property type="component" value="Chromosome"/>
</dbReference>
<keyword evidence="3" id="KW-1133">Transmembrane helix</keyword>
<dbReference type="InterPro" id="IPR058982">
    <property type="entry name" value="Beta-barrel_AprE"/>
</dbReference>
<dbReference type="PANTHER" id="PTHR30386">
    <property type="entry name" value="MEMBRANE FUSION SUBUNIT OF EMRAB-TOLC MULTIDRUG EFFLUX PUMP"/>
    <property type="match status" value="1"/>
</dbReference>
<keyword evidence="4" id="KW-0472">Membrane</keyword>
<dbReference type="Gene3D" id="2.40.30.170">
    <property type="match status" value="1"/>
</dbReference>
<accession>A0A344THI0</accession>
<evidence type="ECO:0000256" key="1">
    <source>
        <dbReference type="ARBA" id="ARBA00004167"/>
    </source>
</evidence>
<gene>
    <name evidence="6" type="ORF">DR864_10315</name>
</gene>
<evidence type="ECO:0000256" key="4">
    <source>
        <dbReference type="ARBA" id="ARBA00023136"/>
    </source>
</evidence>
<dbReference type="InterPro" id="IPR050739">
    <property type="entry name" value="MFP"/>
</dbReference>
<reference evidence="6 7" key="1">
    <citation type="submission" date="2018-07" db="EMBL/GenBank/DDBJ databases">
        <title>Genome sequencing of Runella.</title>
        <authorList>
            <person name="Baek M.-G."/>
            <person name="Yi H."/>
        </authorList>
    </citation>
    <scope>NUCLEOTIDE SEQUENCE [LARGE SCALE GENOMIC DNA]</scope>
    <source>
        <strain evidence="6 7">HYN0085</strain>
    </source>
</reference>
<dbReference type="RefSeq" id="WP_114066886.1">
    <property type="nucleotide sequence ID" value="NZ_CP030850.1"/>
</dbReference>
<comment type="subcellular location">
    <subcellularLocation>
        <location evidence="1">Membrane</location>
        <topology evidence="1">Single-pass membrane protein</topology>
    </subcellularLocation>
</comment>
<evidence type="ECO:0000313" key="6">
    <source>
        <dbReference type="EMBL" id="AXE18101.1"/>
    </source>
</evidence>
<proteinExistence type="predicted"/>
<dbReference type="PANTHER" id="PTHR30386:SF26">
    <property type="entry name" value="TRANSPORT PROTEIN COMB"/>
    <property type="match status" value="1"/>
</dbReference>
<feature type="domain" description="AprE-like beta-barrel" evidence="5">
    <location>
        <begin position="26"/>
        <end position="106"/>
    </location>
</feature>
<organism evidence="6 7">
    <name type="scientific">Runella rosea</name>
    <dbReference type="NCBI Taxonomy" id="2259595"/>
    <lineage>
        <taxon>Bacteria</taxon>
        <taxon>Pseudomonadati</taxon>
        <taxon>Bacteroidota</taxon>
        <taxon>Cytophagia</taxon>
        <taxon>Cytophagales</taxon>
        <taxon>Spirosomataceae</taxon>
        <taxon>Runella</taxon>
    </lineage>
</organism>
<evidence type="ECO:0000256" key="2">
    <source>
        <dbReference type="ARBA" id="ARBA00022692"/>
    </source>
</evidence>
<dbReference type="EMBL" id="CP030850">
    <property type="protein sequence ID" value="AXE18101.1"/>
    <property type="molecule type" value="Genomic_DNA"/>
</dbReference>
<protein>
    <recommendedName>
        <fullName evidence="5">AprE-like beta-barrel domain-containing protein</fullName>
    </recommendedName>
</protein>
<name>A0A344THI0_9BACT</name>
<evidence type="ECO:0000256" key="3">
    <source>
        <dbReference type="ARBA" id="ARBA00022989"/>
    </source>
</evidence>